<accession>A0A087UW89</accession>
<evidence type="ECO:0000313" key="1">
    <source>
        <dbReference type="EMBL" id="KFM81628.1"/>
    </source>
</evidence>
<gene>
    <name evidence="1" type="ORF">X975_03525</name>
</gene>
<dbReference type="Proteomes" id="UP000054359">
    <property type="component" value="Unassembled WGS sequence"/>
</dbReference>
<organism evidence="1 2">
    <name type="scientific">Stegodyphus mimosarum</name>
    <name type="common">African social velvet spider</name>
    <dbReference type="NCBI Taxonomy" id="407821"/>
    <lineage>
        <taxon>Eukaryota</taxon>
        <taxon>Metazoa</taxon>
        <taxon>Ecdysozoa</taxon>
        <taxon>Arthropoda</taxon>
        <taxon>Chelicerata</taxon>
        <taxon>Arachnida</taxon>
        <taxon>Araneae</taxon>
        <taxon>Araneomorphae</taxon>
        <taxon>Entelegynae</taxon>
        <taxon>Eresoidea</taxon>
        <taxon>Eresidae</taxon>
        <taxon>Stegodyphus</taxon>
    </lineage>
</organism>
<protein>
    <submittedName>
        <fullName evidence="1">Uncharacterized protein</fullName>
    </submittedName>
</protein>
<sequence length="49" mass="5921">MVIKSIFDIKISSKVFLTRKTSVFQIKRYDFYPFCSRASLHIRTPKYLF</sequence>
<name>A0A087UW89_STEMI</name>
<evidence type="ECO:0000313" key="2">
    <source>
        <dbReference type="Proteomes" id="UP000054359"/>
    </source>
</evidence>
<dbReference type="EMBL" id="KK121954">
    <property type="protein sequence ID" value="KFM81628.1"/>
    <property type="molecule type" value="Genomic_DNA"/>
</dbReference>
<keyword evidence="2" id="KW-1185">Reference proteome</keyword>
<feature type="non-terminal residue" evidence="1">
    <location>
        <position position="49"/>
    </location>
</feature>
<reference evidence="1 2" key="1">
    <citation type="submission" date="2013-11" db="EMBL/GenBank/DDBJ databases">
        <title>Genome sequencing of Stegodyphus mimosarum.</title>
        <authorList>
            <person name="Bechsgaard J."/>
        </authorList>
    </citation>
    <scope>NUCLEOTIDE SEQUENCE [LARGE SCALE GENOMIC DNA]</scope>
</reference>
<dbReference type="AlphaFoldDB" id="A0A087UW89"/>
<proteinExistence type="predicted"/>